<dbReference type="EMBL" id="KY407660">
    <property type="protein sequence ID" value="ARK14798.1"/>
    <property type="molecule type" value="Genomic_DNA"/>
</dbReference>
<keyword evidence="5 7" id="KW-0472">Membrane</keyword>
<evidence type="ECO:0000256" key="4">
    <source>
        <dbReference type="ARBA" id="ARBA00022989"/>
    </source>
</evidence>
<dbReference type="Pfam" id="PF05969">
    <property type="entry name" value="PSII_Ycf12"/>
    <property type="match status" value="1"/>
</dbReference>
<evidence type="ECO:0000256" key="1">
    <source>
        <dbReference type="ARBA" id="ARBA00004167"/>
    </source>
</evidence>
<comment type="function">
    <text evidence="7">A core subunit of photosystem II (PSII), probably helps stabilize the reaction center.</text>
</comment>
<evidence type="ECO:0000256" key="2">
    <source>
        <dbReference type="ARBA" id="ARBA00022531"/>
    </source>
</evidence>
<reference evidence="8" key="1">
    <citation type="journal article" date="2017" name="Sci. Rep.">
        <title>Divergent copies of the large inverted repeat in the chloroplast genomes of ulvophycean green algae.</title>
        <authorList>
            <person name="Turmel M."/>
            <person name="Otis C."/>
            <person name="Lemieux C."/>
        </authorList>
    </citation>
    <scope>NUCLEOTIDE SEQUENCE</scope>
</reference>
<dbReference type="HAMAP" id="MF_01329">
    <property type="entry name" value="PSII_Psb30_Ycf12"/>
    <property type="match status" value="1"/>
</dbReference>
<dbReference type="AlphaFoldDB" id="A0A1W6EHB4"/>
<organism evidence="8">
    <name type="scientific">Neodangemannia microcystis</name>
    <dbReference type="NCBI Taxonomy" id="173495"/>
    <lineage>
        <taxon>Eukaryota</taxon>
        <taxon>Viridiplantae</taxon>
        <taxon>Chlorophyta</taxon>
        <taxon>core chlorophytes</taxon>
        <taxon>Ulvophyceae</taxon>
        <taxon>OUU clade</taxon>
        <taxon>Oltmannsiellopsidales</taxon>
        <taxon>Oltmannsiellopsidaceae</taxon>
        <taxon>Neodangemannia</taxon>
    </lineage>
</organism>
<keyword evidence="7" id="KW-0793">Thylakoid</keyword>
<accession>A0A1W6EHB4</accession>
<protein>
    <recommendedName>
        <fullName evidence="7">Photosystem II reaction center protein Psb30</fullName>
    </recommendedName>
    <alternativeName>
        <fullName evidence="7">Photosystem II reaction center protein Ycf12</fullName>
    </alternativeName>
</protein>
<dbReference type="GO" id="GO:0015979">
    <property type="term" value="P:photosynthesis"/>
    <property type="evidence" value="ECO:0007669"/>
    <property type="project" value="UniProtKB-KW"/>
</dbReference>
<dbReference type="RefSeq" id="YP_009367749.1">
    <property type="nucleotide sequence ID" value="NC_034713.1"/>
</dbReference>
<dbReference type="InterPro" id="IPR010284">
    <property type="entry name" value="PSII_Ycf12_core-subunit"/>
</dbReference>
<keyword evidence="6 7" id="KW-0604">Photosystem II</keyword>
<keyword evidence="8" id="KW-0150">Chloroplast</keyword>
<keyword evidence="8" id="KW-0934">Plastid</keyword>
<comment type="similarity">
    <text evidence="7">Belongs to the Psb30/Ycf12 family.</text>
</comment>
<proteinExistence type="inferred from homology"/>
<comment type="subunit">
    <text evidence="7">PSII is composed of 1 copy each of membrane proteins PsbA, PsbB, PsbC, PsbD, PsbE, PsbF, PsbH, PsbI, PsbJ, PsbK, PsbL, PsbM, PsbT, PsbX, PsbY, PsbZ, Psb30/Ycf12, peripheral proteins of the oxygen-evolving complex and a large number of cofactors. It forms dimeric complexes.</text>
</comment>
<geneLocation type="chloroplast" evidence="8"/>
<evidence type="ECO:0000256" key="7">
    <source>
        <dbReference type="HAMAP-Rule" id="MF_01329"/>
    </source>
</evidence>
<comment type="subcellular location">
    <subcellularLocation>
        <location evidence="1">Membrane</location>
        <topology evidence="1">Single-pass membrane protein</topology>
    </subcellularLocation>
    <subcellularLocation>
        <location evidence="7">Plastid</location>
        <location evidence="7">Chloroplast thylakoid membrane</location>
        <topology evidence="7">Single-pass membrane protein</topology>
    </subcellularLocation>
</comment>
<sequence length="33" mass="3471">MNIQVILQLGAILLVLSAGPLVIILLSTRNGNL</sequence>
<gene>
    <name evidence="7 8" type="primary">ycf12</name>
    <name evidence="7" type="synonym">psb30</name>
</gene>
<evidence type="ECO:0000256" key="5">
    <source>
        <dbReference type="ARBA" id="ARBA00023136"/>
    </source>
</evidence>
<evidence type="ECO:0000256" key="3">
    <source>
        <dbReference type="ARBA" id="ARBA00022692"/>
    </source>
</evidence>
<evidence type="ECO:0000256" key="6">
    <source>
        <dbReference type="ARBA" id="ARBA00023276"/>
    </source>
</evidence>
<evidence type="ECO:0000313" key="8">
    <source>
        <dbReference type="EMBL" id="ARK14798.1"/>
    </source>
</evidence>
<dbReference type="GO" id="GO:0009535">
    <property type="term" value="C:chloroplast thylakoid membrane"/>
    <property type="evidence" value="ECO:0007669"/>
    <property type="project" value="UniProtKB-SubCell"/>
</dbReference>
<dbReference type="GO" id="GO:0009523">
    <property type="term" value="C:photosystem II"/>
    <property type="evidence" value="ECO:0007669"/>
    <property type="project" value="UniProtKB-KW"/>
</dbReference>
<name>A0A1W6EHB4_9CHLO</name>
<feature type="transmembrane region" description="Helical" evidence="7">
    <location>
        <begin position="6"/>
        <end position="26"/>
    </location>
</feature>
<keyword evidence="4 7" id="KW-1133">Transmembrane helix</keyword>
<keyword evidence="3 7" id="KW-0812">Transmembrane</keyword>
<keyword evidence="2 7" id="KW-0602">Photosynthesis</keyword>
<dbReference type="GeneID" id="32884353"/>